<dbReference type="Proteomes" id="UP000252586">
    <property type="component" value="Unassembled WGS sequence"/>
</dbReference>
<dbReference type="OrthoDB" id="3325712at2"/>
<evidence type="ECO:0000313" key="1">
    <source>
        <dbReference type="EMBL" id="RBO88491.1"/>
    </source>
</evidence>
<organism evidence="1 2">
    <name type="scientific">Nocardia puris</name>
    <dbReference type="NCBI Taxonomy" id="208602"/>
    <lineage>
        <taxon>Bacteria</taxon>
        <taxon>Bacillati</taxon>
        <taxon>Actinomycetota</taxon>
        <taxon>Actinomycetes</taxon>
        <taxon>Mycobacteriales</taxon>
        <taxon>Nocardiaceae</taxon>
        <taxon>Nocardia</taxon>
    </lineage>
</organism>
<accession>A0A366DEK6</accession>
<comment type="caution">
    <text evidence="1">The sequence shown here is derived from an EMBL/GenBank/DDBJ whole genome shotgun (WGS) entry which is preliminary data.</text>
</comment>
<dbReference type="AlphaFoldDB" id="A0A366DEK6"/>
<name>A0A366DEK6_9NOCA</name>
<evidence type="ECO:0008006" key="3">
    <source>
        <dbReference type="Google" id="ProtNLM"/>
    </source>
</evidence>
<proteinExistence type="predicted"/>
<reference evidence="1 2" key="1">
    <citation type="submission" date="2018-06" db="EMBL/GenBank/DDBJ databases">
        <title>Genomic Encyclopedia of Type Strains, Phase IV (KMG-IV): sequencing the most valuable type-strain genomes for metagenomic binning, comparative biology and taxonomic classification.</title>
        <authorList>
            <person name="Goeker M."/>
        </authorList>
    </citation>
    <scope>NUCLEOTIDE SEQUENCE [LARGE SCALE GENOMIC DNA]</scope>
    <source>
        <strain evidence="1 2">DSM 44599</strain>
    </source>
</reference>
<dbReference type="STRING" id="1210090.GCA_001613185_05380"/>
<dbReference type="RefSeq" id="WP_147265881.1">
    <property type="nucleotide sequence ID" value="NZ_CP107943.1"/>
</dbReference>
<sequence length="329" mass="36124">MLDYQGDNTQGRFAAYEATLRSPPTDLRSRLEMIDPHRSAFLYAGSFASVREVDGRPVLGARTAVQADAERKDMQARLVGGTVCSVELNWGVPAPTVIQGIPRQGLAMSSSHTYIVPKDASSDNVAALKRRLGRDCDTVVLRPLHTGIPCTFYGFLARNWVVEFGPVEALVFWDQRTWRVHAPGIVWPLELSASELENARSAIQTLGRRLHRNTSYAGAFGVDGVIQDGIYRIHEINPRVCAGFSLLDQIAPDSAPLAAVDLCLRDCGDQAAEQLADPLEDLARSLRSTAQKRTRIFDGGITPISRADAFRIFRSQGLIPVSDVEEYCA</sequence>
<dbReference type="Gene3D" id="3.30.470.20">
    <property type="entry name" value="ATP-grasp fold, B domain"/>
    <property type="match status" value="1"/>
</dbReference>
<dbReference type="SUPFAM" id="SSF56059">
    <property type="entry name" value="Glutathione synthetase ATP-binding domain-like"/>
    <property type="match status" value="1"/>
</dbReference>
<evidence type="ECO:0000313" key="2">
    <source>
        <dbReference type="Proteomes" id="UP000252586"/>
    </source>
</evidence>
<gene>
    <name evidence="1" type="ORF">DFR74_109261</name>
</gene>
<protein>
    <recommendedName>
        <fullName evidence="3">ATP-grasp domain-containing protein</fullName>
    </recommendedName>
</protein>
<keyword evidence="2" id="KW-1185">Reference proteome</keyword>
<dbReference type="EMBL" id="QNRE01000009">
    <property type="protein sequence ID" value="RBO88491.1"/>
    <property type="molecule type" value="Genomic_DNA"/>
</dbReference>